<dbReference type="AlphaFoldDB" id="A0A1C4HDT7"/>
<name>A0A1C4HDT7_9MOLL</name>
<sequence>MSSNINSTPSFICLICFYYSSPTTFITPSFSGCNYYIINSSKLQHYILWSKSW</sequence>
<feature type="non-terminal residue" evidence="1">
    <location>
        <position position="1"/>
    </location>
</feature>
<reference evidence="1" key="1">
    <citation type="submission" date="2016-07" db="EMBL/GenBank/DDBJ databases">
        <authorList>
            <person name="Yalla S."/>
        </authorList>
    </citation>
    <scope>NUCLEOTIDE SEQUENCE</scope>
    <source>
        <strain evidence="1">PBOCT3</strain>
    </source>
</reference>
<organism evidence="1">
    <name type="scientific">Octopodidae sp. PBOCT3</name>
    <dbReference type="NCBI Taxonomy" id="1885037"/>
    <lineage>
        <taxon>Eukaryota</taxon>
        <taxon>Metazoa</taxon>
        <taxon>Spiralia</taxon>
        <taxon>Lophotrochozoa</taxon>
        <taxon>Mollusca</taxon>
        <taxon>Cephalopoda</taxon>
        <taxon>Coleoidea</taxon>
        <taxon>Octopodiformes</taxon>
        <taxon>Octopoda</taxon>
        <taxon>Incirrata</taxon>
        <taxon>Octopodidae</taxon>
    </lineage>
</organism>
<accession>A0A1C4HDT7</accession>
<reference evidence="1" key="2">
    <citation type="submission" date="2016-08" db="EMBL/GenBank/DDBJ databases">
        <title>DNA Barcoding of Cephalopods of Andaman Islands.</title>
        <authorList>
            <person name="Suneelkumar Y."/>
            <person name="Narayana Murthy K."/>
            <person name="Mohanraju R."/>
        </authorList>
    </citation>
    <scope>NUCLEOTIDE SEQUENCE</scope>
    <source>
        <strain evidence="1">PBOCT3</strain>
    </source>
</reference>
<feature type="non-terminal residue" evidence="1">
    <location>
        <position position="53"/>
    </location>
</feature>
<gene>
    <name evidence="1" type="primary">COI</name>
</gene>
<keyword evidence="1" id="KW-0496">Mitochondrion</keyword>
<dbReference type="EMBL" id="LT604982">
    <property type="protein sequence ID" value="SCC90951.1"/>
    <property type="molecule type" value="Genomic_DNA"/>
</dbReference>
<protein>
    <submittedName>
        <fullName evidence="1">Cytochrome oxidase subunit 1</fullName>
    </submittedName>
</protein>
<geneLocation type="mitochondrion" evidence="1"/>
<proteinExistence type="predicted"/>
<evidence type="ECO:0000313" key="1">
    <source>
        <dbReference type="EMBL" id="SCC90951.1"/>
    </source>
</evidence>